<dbReference type="Proteomes" id="UP000029120">
    <property type="component" value="Chromosome 5"/>
</dbReference>
<organism evidence="1 2">
    <name type="scientific">Arabis alpina</name>
    <name type="common">Alpine rock-cress</name>
    <dbReference type="NCBI Taxonomy" id="50452"/>
    <lineage>
        <taxon>Eukaryota</taxon>
        <taxon>Viridiplantae</taxon>
        <taxon>Streptophyta</taxon>
        <taxon>Embryophyta</taxon>
        <taxon>Tracheophyta</taxon>
        <taxon>Spermatophyta</taxon>
        <taxon>Magnoliopsida</taxon>
        <taxon>eudicotyledons</taxon>
        <taxon>Gunneridae</taxon>
        <taxon>Pentapetalae</taxon>
        <taxon>rosids</taxon>
        <taxon>malvids</taxon>
        <taxon>Brassicales</taxon>
        <taxon>Brassicaceae</taxon>
        <taxon>Arabideae</taxon>
        <taxon>Arabis</taxon>
    </lineage>
</organism>
<gene>
    <name evidence="1" type="ordered locus">AALP_Aa5g118100</name>
</gene>
<dbReference type="AlphaFoldDB" id="A0A087GWI0"/>
<proteinExistence type="predicted"/>
<sequence>MVGLNRALRSRKNEVWSEVENLAGGGDFKFEIKKRRINNYSGPVSLKPKGELCYAGIFRVRKRQKLCKFLRRVEEHEFVC</sequence>
<evidence type="ECO:0000313" key="1">
    <source>
        <dbReference type="EMBL" id="KFK34232.1"/>
    </source>
</evidence>
<keyword evidence="2" id="KW-1185">Reference proteome</keyword>
<reference evidence="2" key="1">
    <citation type="journal article" date="2015" name="Nat. Plants">
        <title>Genome expansion of Arabis alpina linked with retrotransposition and reduced symmetric DNA methylation.</title>
        <authorList>
            <person name="Willing E.M."/>
            <person name="Rawat V."/>
            <person name="Mandakova T."/>
            <person name="Maumus F."/>
            <person name="James G.V."/>
            <person name="Nordstroem K.J."/>
            <person name="Becker C."/>
            <person name="Warthmann N."/>
            <person name="Chica C."/>
            <person name="Szarzynska B."/>
            <person name="Zytnicki M."/>
            <person name="Albani M.C."/>
            <person name="Kiefer C."/>
            <person name="Bergonzi S."/>
            <person name="Castaings L."/>
            <person name="Mateos J.L."/>
            <person name="Berns M.C."/>
            <person name="Bujdoso N."/>
            <person name="Piofczyk T."/>
            <person name="de Lorenzo L."/>
            <person name="Barrero-Sicilia C."/>
            <person name="Mateos I."/>
            <person name="Piednoel M."/>
            <person name="Hagmann J."/>
            <person name="Chen-Min-Tao R."/>
            <person name="Iglesias-Fernandez R."/>
            <person name="Schuster S.C."/>
            <person name="Alonso-Blanco C."/>
            <person name="Roudier F."/>
            <person name="Carbonero P."/>
            <person name="Paz-Ares J."/>
            <person name="Davis S.J."/>
            <person name="Pecinka A."/>
            <person name="Quesneville H."/>
            <person name="Colot V."/>
            <person name="Lysak M.A."/>
            <person name="Weigel D."/>
            <person name="Coupland G."/>
            <person name="Schneeberger K."/>
        </authorList>
    </citation>
    <scope>NUCLEOTIDE SEQUENCE [LARGE SCALE GENOMIC DNA]</scope>
    <source>
        <strain evidence="2">cv. Pajares</strain>
    </source>
</reference>
<dbReference type="EMBL" id="CM002873">
    <property type="protein sequence ID" value="KFK34232.1"/>
    <property type="molecule type" value="Genomic_DNA"/>
</dbReference>
<name>A0A087GWI0_ARAAL</name>
<evidence type="ECO:0000313" key="2">
    <source>
        <dbReference type="Proteomes" id="UP000029120"/>
    </source>
</evidence>
<accession>A0A087GWI0</accession>
<protein>
    <submittedName>
        <fullName evidence="1">Uncharacterized protein</fullName>
    </submittedName>
</protein>
<dbReference type="Gramene" id="KFK34232">
    <property type="protein sequence ID" value="KFK34232"/>
    <property type="gene ID" value="AALP_AA5G118100"/>
</dbReference>